<dbReference type="RefSeq" id="XP_064662448.1">
    <property type="nucleotide sequence ID" value="XM_064799693.1"/>
</dbReference>
<dbReference type="EMBL" id="JAVRRT010000003">
    <property type="protein sequence ID" value="KAK5173753.1"/>
    <property type="molecule type" value="Genomic_DNA"/>
</dbReference>
<dbReference type="SMART" id="SM00256">
    <property type="entry name" value="FBOX"/>
    <property type="match status" value="1"/>
</dbReference>
<evidence type="ECO:0000313" key="7">
    <source>
        <dbReference type="EMBL" id="KAK5173753.1"/>
    </source>
</evidence>
<dbReference type="PROSITE" id="PS00678">
    <property type="entry name" value="WD_REPEATS_1"/>
    <property type="match status" value="3"/>
</dbReference>
<dbReference type="InterPro" id="IPR001810">
    <property type="entry name" value="F-box_dom"/>
</dbReference>
<feature type="repeat" description="WD" evidence="4">
    <location>
        <begin position="610"/>
        <end position="649"/>
    </location>
</feature>
<evidence type="ECO:0000256" key="5">
    <source>
        <dbReference type="SAM" id="MobiDB-lite"/>
    </source>
</evidence>
<evidence type="ECO:0000256" key="3">
    <source>
        <dbReference type="ARBA" id="ARBA00022737"/>
    </source>
</evidence>
<dbReference type="SMART" id="SM00320">
    <property type="entry name" value="WD40"/>
    <property type="match status" value="6"/>
</dbReference>
<feature type="region of interest" description="Disordered" evidence="5">
    <location>
        <begin position="1"/>
        <end position="54"/>
    </location>
</feature>
<feature type="compositionally biased region" description="Polar residues" evidence="5">
    <location>
        <begin position="30"/>
        <end position="50"/>
    </location>
</feature>
<feature type="domain" description="F-box" evidence="6">
    <location>
        <begin position="341"/>
        <end position="387"/>
    </location>
</feature>
<feature type="repeat" description="WD" evidence="4">
    <location>
        <begin position="530"/>
        <end position="569"/>
    </location>
</feature>
<accession>A0AAV9PNC6</accession>
<dbReference type="SUPFAM" id="SSF81383">
    <property type="entry name" value="F-box domain"/>
    <property type="match status" value="1"/>
</dbReference>
<feature type="region of interest" description="Disordered" evidence="5">
    <location>
        <begin position="164"/>
        <end position="221"/>
    </location>
</feature>
<dbReference type="Pfam" id="PF12937">
    <property type="entry name" value="F-box-like"/>
    <property type="match status" value="1"/>
</dbReference>
<feature type="repeat" description="WD" evidence="4">
    <location>
        <begin position="570"/>
        <end position="609"/>
    </location>
</feature>
<feature type="compositionally biased region" description="Polar residues" evidence="5">
    <location>
        <begin position="1"/>
        <end position="12"/>
    </location>
</feature>
<dbReference type="Proteomes" id="UP001337655">
    <property type="component" value="Unassembled WGS sequence"/>
</dbReference>
<dbReference type="InterPro" id="IPR036322">
    <property type="entry name" value="WD40_repeat_dom_sf"/>
</dbReference>
<comment type="caution">
    <text evidence="7">The sequence shown here is derived from an EMBL/GenBank/DDBJ whole genome shotgun (WGS) entry which is preliminary data.</text>
</comment>
<evidence type="ECO:0000259" key="6">
    <source>
        <dbReference type="PROSITE" id="PS50181"/>
    </source>
</evidence>
<feature type="repeat" description="WD" evidence="4">
    <location>
        <begin position="447"/>
        <end position="486"/>
    </location>
</feature>
<dbReference type="InterPro" id="IPR019775">
    <property type="entry name" value="WD40_repeat_CS"/>
</dbReference>
<dbReference type="PANTHER" id="PTHR14604:SF4">
    <property type="entry name" value="F-BOX DOMAIN-CONTAINING PROTEIN"/>
    <property type="match status" value="1"/>
</dbReference>
<evidence type="ECO:0000256" key="4">
    <source>
        <dbReference type="PROSITE-ProRule" id="PRU00221"/>
    </source>
</evidence>
<dbReference type="SUPFAM" id="SSF50978">
    <property type="entry name" value="WD40 repeat-like"/>
    <property type="match status" value="1"/>
</dbReference>
<comment type="similarity">
    <text evidence="1">Belongs to the WD repeat MET30/SCONB/SCON-2 family.</text>
</comment>
<dbReference type="InterPro" id="IPR036047">
    <property type="entry name" value="F-box-like_dom_sf"/>
</dbReference>
<dbReference type="InterPro" id="IPR001680">
    <property type="entry name" value="WD40_rpt"/>
</dbReference>
<dbReference type="CDD" id="cd00200">
    <property type="entry name" value="WD40"/>
    <property type="match status" value="1"/>
</dbReference>
<evidence type="ECO:0000256" key="1">
    <source>
        <dbReference type="ARBA" id="ARBA00007968"/>
    </source>
</evidence>
<keyword evidence="3" id="KW-0677">Repeat</keyword>
<dbReference type="PROSITE" id="PS50082">
    <property type="entry name" value="WD_REPEATS_2"/>
    <property type="match status" value="5"/>
</dbReference>
<gene>
    <name evidence="7" type="ORF">LTR77_002434</name>
</gene>
<sequence>MQQNPWGQQYSLPLQRPRVSPDSRPHSVHALSSPTFTAQQNIDQNRTPRGSWQGLGVLPEAADRRLSRDDTTTNISEWMIRSEAPSRANNGAHLHPSESQPVRIGEHGLPMSADVAAEADKIRAERALRTSAFKLENIPAVPEGVTTVKSHSLGRRFSRTARERVNDVRQSMPWSGKARRASTPQGVDTCKHVPKGSGVPVPPTSPSKRNGNGIHEGDRPAKLNRHFFKQTDRKDTPAPAAAFGGLVRPASRSTASAIAMSVTGGERARQAAAASKNFPHCGENTWAGQDDLNARRSRLGSLSSAADSGADLSSYAGSDASAKDIDGDIAMDTTIDERLRDPLVTILPSEISLQIFEYLDAKDLVNCELTSPTWKALVSETSVWRSAFLRKYERQVYTDPPPIQVGGAGAGRPNKPNQQWKRMYKARTLLDKNWTQGPAGAGKAVYLSGHTDSVYCVQFDEEKIITGSRDRTIRVWDINNFTCQRVIGGPNVKPIPGPKVLRTVDYPDFHLATASVNGTAYGHTIYHVPSQWHDASILCLQYDEKILVTGSSDSDLIVWDIKTYEPIKRLRKHTGGVLDVALDAKHIVSCSKDSRIIVWDRETYEAKGELSGHRGPVNAVQMRGKYLVSASGDGIARLWDLDTMKLVKEFSAKERGLAAVEFSEDMKYVLAGGNDTITYKFETDSGKEVKQFTGHSQLVRSLWLDSANNRVVSGSYDLDIRVYDFTTGAEIWRADEWTTSWMLAAKSDYRRIVATSQDGRILIIDFGLKKCRTPDDGQPIEGVDLLRSTDNSNAIEWRDPWESTRLRDERVRLQREQYQQQLLERIS</sequence>
<dbReference type="InterPro" id="IPR020472">
    <property type="entry name" value="WD40_PAC1"/>
</dbReference>
<keyword evidence="2 4" id="KW-0853">WD repeat</keyword>
<dbReference type="Gene3D" id="2.130.10.10">
    <property type="entry name" value="YVTN repeat-like/Quinoprotein amine dehydrogenase"/>
    <property type="match status" value="2"/>
</dbReference>
<dbReference type="PANTHER" id="PTHR14604">
    <property type="entry name" value="WD40 REPEAT PF20"/>
    <property type="match status" value="1"/>
</dbReference>
<reference evidence="7 8" key="1">
    <citation type="submission" date="2023-08" db="EMBL/GenBank/DDBJ databases">
        <title>Black Yeasts Isolated from many extreme environments.</title>
        <authorList>
            <person name="Coleine C."/>
            <person name="Stajich J.E."/>
            <person name="Selbmann L."/>
        </authorList>
    </citation>
    <scope>NUCLEOTIDE SEQUENCE [LARGE SCALE GENOMIC DNA]</scope>
    <source>
        <strain evidence="7 8">CCFEE 5935</strain>
    </source>
</reference>
<organism evidence="7 8">
    <name type="scientific">Saxophila tyrrhenica</name>
    <dbReference type="NCBI Taxonomy" id="1690608"/>
    <lineage>
        <taxon>Eukaryota</taxon>
        <taxon>Fungi</taxon>
        <taxon>Dikarya</taxon>
        <taxon>Ascomycota</taxon>
        <taxon>Pezizomycotina</taxon>
        <taxon>Dothideomycetes</taxon>
        <taxon>Dothideomycetidae</taxon>
        <taxon>Mycosphaerellales</taxon>
        <taxon>Extremaceae</taxon>
        <taxon>Saxophila</taxon>
    </lineage>
</organism>
<keyword evidence="8" id="KW-1185">Reference proteome</keyword>
<name>A0AAV9PNC6_9PEZI</name>
<feature type="repeat" description="WD" evidence="4">
    <location>
        <begin position="692"/>
        <end position="733"/>
    </location>
</feature>
<proteinExistence type="inferred from homology"/>
<dbReference type="InterPro" id="IPR050995">
    <property type="entry name" value="WD-F-box_domain-protein"/>
</dbReference>
<dbReference type="InterPro" id="IPR015943">
    <property type="entry name" value="WD40/YVTN_repeat-like_dom_sf"/>
</dbReference>
<dbReference type="PROSITE" id="PS50294">
    <property type="entry name" value="WD_REPEATS_REGION"/>
    <property type="match status" value="4"/>
</dbReference>
<evidence type="ECO:0000313" key="8">
    <source>
        <dbReference type="Proteomes" id="UP001337655"/>
    </source>
</evidence>
<evidence type="ECO:0000256" key="2">
    <source>
        <dbReference type="ARBA" id="ARBA00022574"/>
    </source>
</evidence>
<dbReference type="AlphaFoldDB" id="A0AAV9PNC6"/>
<dbReference type="GeneID" id="89923781"/>
<dbReference type="PRINTS" id="PR00320">
    <property type="entry name" value="GPROTEINBRPT"/>
</dbReference>
<dbReference type="Gene3D" id="1.20.1280.50">
    <property type="match status" value="1"/>
</dbReference>
<dbReference type="PROSITE" id="PS50181">
    <property type="entry name" value="FBOX"/>
    <property type="match status" value="1"/>
</dbReference>
<dbReference type="Pfam" id="PF00400">
    <property type="entry name" value="WD40"/>
    <property type="match status" value="5"/>
</dbReference>
<protein>
    <recommendedName>
        <fullName evidence="6">F-box domain-containing protein</fullName>
    </recommendedName>
</protein>